<comment type="caution">
    <text evidence="2">The sequence shown here is derived from an EMBL/GenBank/DDBJ whole genome shotgun (WGS) entry which is preliminary data.</text>
</comment>
<proteinExistence type="predicted"/>
<organism evidence="2 3">
    <name type="scientific">Vogesella indigofera</name>
    <name type="common">Pseudomonas indigofera</name>
    <dbReference type="NCBI Taxonomy" id="45465"/>
    <lineage>
        <taxon>Bacteria</taxon>
        <taxon>Pseudomonadati</taxon>
        <taxon>Pseudomonadota</taxon>
        <taxon>Betaproteobacteria</taxon>
        <taxon>Neisseriales</taxon>
        <taxon>Chromobacteriaceae</taxon>
        <taxon>Vogesella</taxon>
    </lineage>
</organism>
<dbReference type="AlphaFoldDB" id="A0A495B896"/>
<evidence type="ECO:0000313" key="2">
    <source>
        <dbReference type="EMBL" id="RKQ57186.1"/>
    </source>
</evidence>
<reference evidence="2 3" key="1">
    <citation type="submission" date="2018-10" db="EMBL/GenBank/DDBJ databases">
        <title>Genomic Encyclopedia of Type Strains, Phase IV (KMG-IV): sequencing the most valuable type-strain genomes for metagenomic binning, comparative biology and taxonomic classification.</title>
        <authorList>
            <person name="Goeker M."/>
        </authorList>
    </citation>
    <scope>NUCLEOTIDE SEQUENCE [LARGE SCALE GENOMIC DNA]</scope>
    <source>
        <strain evidence="2 3">DSM 3303</strain>
    </source>
</reference>
<dbReference type="Proteomes" id="UP000279384">
    <property type="component" value="Unassembled WGS sequence"/>
</dbReference>
<dbReference type="EMBL" id="RBID01000016">
    <property type="protein sequence ID" value="RKQ57186.1"/>
    <property type="molecule type" value="Genomic_DNA"/>
</dbReference>
<protein>
    <submittedName>
        <fullName evidence="2">Uncharacterized protein</fullName>
    </submittedName>
</protein>
<evidence type="ECO:0000313" key="3">
    <source>
        <dbReference type="Proteomes" id="UP000279384"/>
    </source>
</evidence>
<sequence length="164" mass="18317">MRYRSTLLLALLAPLLAQAGEPSPVENAVDAKIKTCMAPLKKVASFIVKDGGHASHDIWNDKDADRRPFSSLIAKKYSDGDSHVSMSVGPDKSGRCSAEYNETAYWPKACTVLREEIYGEFKYHASLNESTTILRNDDKSVYVYLTPQMQGNGCLSTRREVIYY</sequence>
<name>A0A495B896_VOGIN</name>
<gene>
    <name evidence="2" type="ORF">C8E02_2646</name>
</gene>
<dbReference type="RefSeq" id="WP_120811286.1">
    <property type="nucleotide sequence ID" value="NZ_JAYRSL010000013.1"/>
</dbReference>
<feature type="signal peptide" evidence="1">
    <location>
        <begin position="1"/>
        <end position="19"/>
    </location>
</feature>
<feature type="chain" id="PRO_5019724446" evidence="1">
    <location>
        <begin position="20"/>
        <end position="164"/>
    </location>
</feature>
<accession>A0A495B896</accession>
<keyword evidence="1" id="KW-0732">Signal</keyword>
<evidence type="ECO:0000256" key="1">
    <source>
        <dbReference type="SAM" id="SignalP"/>
    </source>
</evidence>